<dbReference type="InterPro" id="IPR012340">
    <property type="entry name" value="NA-bd_OB-fold"/>
</dbReference>
<dbReference type="FunFam" id="2.30.30.30:FF:000003">
    <property type="entry name" value="Elongation factor P"/>
    <property type="match status" value="1"/>
</dbReference>
<dbReference type="InterPro" id="IPR008991">
    <property type="entry name" value="Translation_prot_SH3-like_sf"/>
</dbReference>
<proteinExistence type="inferred from homology"/>
<dbReference type="Pfam" id="PF08207">
    <property type="entry name" value="EFP_N"/>
    <property type="match status" value="1"/>
</dbReference>
<evidence type="ECO:0000313" key="8">
    <source>
        <dbReference type="EMBL" id="OHA50215.1"/>
    </source>
</evidence>
<dbReference type="GO" id="GO:0003746">
    <property type="term" value="F:translation elongation factor activity"/>
    <property type="evidence" value="ECO:0007669"/>
    <property type="project" value="UniProtKB-KW"/>
</dbReference>
<dbReference type="CDD" id="cd05794">
    <property type="entry name" value="S1_EF-P_repeat_2"/>
    <property type="match status" value="1"/>
</dbReference>
<dbReference type="GO" id="GO:0043043">
    <property type="term" value="P:peptide biosynthetic process"/>
    <property type="evidence" value="ECO:0007669"/>
    <property type="project" value="InterPro"/>
</dbReference>
<comment type="similarity">
    <text evidence="3">Belongs to the elongation factor P family.</text>
</comment>
<feature type="domain" description="Elongation factor P C-terminal" evidence="7">
    <location>
        <begin position="130"/>
        <end position="185"/>
    </location>
</feature>
<comment type="subcellular location">
    <subcellularLocation>
        <location evidence="1">Cytoplasm</location>
    </subcellularLocation>
</comment>
<evidence type="ECO:0000256" key="4">
    <source>
        <dbReference type="ARBA" id="ARBA00022490"/>
    </source>
</evidence>
<dbReference type="PANTHER" id="PTHR30053:SF12">
    <property type="entry name" value="ELONGATION FACTOR P (EF-P) FAMILY PROTEIN"/>
    <property type="match status" value="1"/>
</dbReference>
<evidence type="ECO:0000256" key="3">
    <source>
        <dbReference type="ARBA" id="ARBA00009479"/>
    </source>
</evidence>
<dbReference type="InterPro" id="IPR014722">
    <property type="entry name" value="Rib_uL2_dom2"/>
</dbReference>
<organism evidence="8 9">
    <name type="scientific">Candidatus Terrybacteria bacterium RIFCSPHIGHO2_02_41_19</name>
    <dbReference type="NCBI Taxonomy" id="1802364"/>
    <lineage>
        <taxon>Bacteria</taxon>
        <taxon>Candidatus Terryibacteriota</taxon>
    </lineage>
</organism>
<dbReference type="PIRSF" id="PIRSF005901">
    <property type="entry name" value="EF-P"/>
    <property type="match status" value="1"/>
</dbReference>
<name>A0A1G2PPE4_9BACT</name>
<dbReference type="InterPro" id="IPR013185">
    <property type="entry name" value="Transl_elong_KOW-like"/>
</dbReference>
<protein>
    <recommendedName>
        <fullName evidence="7">Elongation factor P C-terminal domain-containing protein</fullName>
    </recommendedName>
</protein>
<sequence>MLNYNDLKPGVFMVFEGQPYVVMEFHFLRMQQRKPVVQTKIKNIITGKTVEKTFQPSDKFEEAEIETKPIKYLYSNRGEHWFCEKDNSAARFKLEESVVPAFIDLLKANSLVDAKLFNEKIIGLEPPIKVELKVVEAPPSVKGNTAQGGNKQVKVETGAMISTPLFINEGDTIVVNTETRQYVERAT</sequence>
<keyword evidence="5" id="KW-0251">Elongation factor</keyword>
<accession>A0A1G2PPE4</accession>
<dbReference type="Proteomes" id="UP000178646">
    <property type="component" value="Unassembled WGS sequence"/>
</dbReference>
<evidence type="ECO:0000259" key="7">
    <source>
        <dbReference type="SMART" id="SM00841"/>
    </source>
</evidence>
<evidence type="ECO:0000256" key="6">
    <source>
        <dbReference type="ARBA" id="ARBA00022917"/>
    </source>
</evidence>
<gene>
    <name evidence="8" type="ORF">A2W59_02385</name>
</gene>
<dbReference type="SUPFAM" id="SSF50104">
    <property type="entry name" value="Translation proteins SH3-like domain"/>
    <property type="match status" value="1"/>
</dbReference>
<dbReference type="InterPro" id="IPR015365">
    <property type="entry name" value="Elong-fact-P_C"/>
</dbReference>
<evidence type="ECO:0000256" key="2">
    <source>
        <dbReference type="ARBA" id="ARBA00004815"/>
    </source>
</evidence>
<dbReference type="Pfam" id="PF09285">
    <property type="entry name" value="Elong-fact-P_C"/>
    <property type="match status" value="1"/>
</dbReference>
<dbReference type="SUPFAM" id="SSF50249">
    <property type="entry name" value="Nucleic acid-binding proteins"/>
    <property type="match status" value="1"/>
</dbReference>
<evidence type="ECO:0000256" key="5">
    <source>
        <dbReference type="ARBA" id="ARBA00022768"/>
    </source>
</evidence>
<dbReference type="FunFam" id="2.40.50.140:FF:000004">
    <property type="entry name" value="Elongation factor P"/>
    <property type="match status" value="1"/>
</dbReference>
<dbReference type="NCBIfam" id="NF001810">
    <property type="entry name" value="PRK00529.1"/>
    <property type="match status" value="1"/>
</dbReference>
<comment type="pathway">
    <text evidence="2">Protein biosynthesis; polypeptide chain elongation.</text>
</comment>
<reference evidence="8 9" key="1">
    <citation type="journal article" date="2016" name="Nat. Commun.">
        <title>Thousands of microbial genomes shed light on interconnected biogeochemical processes in an aquifer system.</title>
        <authorList>
            <person name="Anantharaman K."/>
            <person name="Brown C.T."/>
            <person name="Hug L.A."/>
            <person name="Sharon I."/>
            <person name="Castelle C.J."/>
            <person name="Probst A.J."/>
            <person name="Thomas B.C."/>
            <person name="Singh A."/>
            <person name="Wilkins M.J."/>
            <person name="Karaoz U."/>
            <person name="Brodie E.L."/>
            <person name="Williams K.H."/>
            <person name="Hubbard S.S."/>
            <person name="Banfield J.F."/>
        </authorList>
    </citation>
    <scope>NUCLEOTIDE SEQUENCE [LARGE SCALE GENOMIC DNA]</scope>
</reference>
<dbReference type="GO" id="GO:0005829">
    <property type="term" value="C:cytosol"/>
    <property type="evidence" value="ECO:0007669"/>
    <property type="project" value="UniProtKB-ARBA"/>
</dbReference>
<dbReference type="PANTHER" id="PTHR30053">
    <property type="entry name" value="ELONGATION FACTOR P"/>
    <property type="match status" value="1"/>
</dbReference>
<keyword evidence="4" id="KW-0963">Cytoplasm</keyword>
<dbReference type="Gene3D" id="2.40.50.140">
    <property type="entry name" value="Nucleic acid-binding proteins"/>
    <property type="match status" value="2"/>
</dbReference>
<evidence type="ECO:0000313" key="9">
    <source>
        <dbReference type="Proteomes" id="UP000178646"/>
    </source>
</evidence>
<comment type="caution">
    <text evidence="8">The sequence shown here is derived from an EMBL/GenBank/DDBJ whole genome shotgun (WGS) entry which is preliminary data.</text>
</comment>
<evidence type="ECO:0000256" key="1">
    <source>
        <dbReference type="ARBA" id="ARBA00004496"/>
    </source>
</evidence>
<keyword evidence="6" id="KW-0648">Protein biosynthesis</keyword>
<dbReference type="AlphaFoldDB" id="A0A1G2PPE4"/>
<dbReference type="Gene3D" id="2.30.30.30">
    <property type="match status" value="1"/>
</dbReference>
<dbReference type="SMART" id="SM00841">
    <property type="entry name" value="Elong-fact-P_C"/>
    <property type="match status" value="1"/>
</dbReference>
<dbReference type="EMBL" id="MHSU01000021">
    <property type="protein sequence ID" value="OHA50215.1"/>
    <property type="molecule type" value="Genomic_DNA"/>
</dbReference>
<dbReference type="InterPro" id="IPR020599">
    <property type="entry name" value="Transl_elong_fac_P/YeiP"/>
</dbReference>